<sequence>METEFKKLNNGCHEEWRRKWKVEQRYRGRAIYLVPDDADRVQQTRTENGDRLGFAKNGEGMGLDQRYREIERYQSSADGDRVNGFPERAIAAVVAQDEAGQSPLIGAISWEKS</sequence>
<evidence type="ECO:0000313" key="1">
    <source>
        <dbReference type="EMBL" id="KAJ8476280.1"/>
    </source>
</evidence>
<accession>A0AAV8QFC1</accession>
<gene>
    <name evidence="1" type="ORF">OPV22_020007</name>
</gene>
<keyword evidence="2" id="KW-1185">Reference proteome</keyword>
<organism evidence="1 2">
    <name type="scientific">Ensete ventricosum</name>
    <name type="common">Abyssinian banana</name>
    <name type="synonym">Musa ensete</name>
    <dbReference type="NCBI Taxonomy" id="4639"/>
    <lineage>
        <taxon>Eukaryota</taxon>
        <taxon>Viridiplantae</taxon>
        <taxon>Streptophyta</taxon>
        <taxon>Embryophyta</taxon>
        <taxon>Tracheophyta</taxon>
        <taxon>Spermatophyta</taxon>
        <taxon>Magnoliopsida</taxon>
        <taxon>Liliopsida</taxon>
        <taxon>Zingiberales</taxon>
        <taxon>Musaceae</taxon>
        <taxon>Ensete</taxon>
    </lineage>
</organism>
<dbReference type="Proteomes" id="UP001222027">
    <property type="component" value="Unassembled WGS sequence"/>
</dbReference>
<comment type="caution">
    <text evidence="1">The sequence shown here is derived from an EMBL/GenBank/DDBJ whole genome shotgun (WGS) entry which is preliminary data.</text>
</comment>
<dbReference type="AlphaFoldDB" id="A0AAV8QFC1"/>
<proteinExistence type="predicted"/>
<name>A0AAV8QFC1_ENSVE</name>
<evidence type="ECO:0000313" key="2">
    <source>
        <dbReference type="Proteomes" id="UP001222027"/>
    </source>
</evidence>
<protein>
    <submittedName>
        <fullName evidence="1">Uncharacterized protein</fullName>
    </submittedName>
</protein>
<dbReference type="EMBL" id="JAQQAF010000006">
    <property type="protein sequence ID" value="KAJ8476280.1"/>
    <property type="molecule type" value="Genomic_DNA"/>
</dbReference>
<reference evidence="1 2" key="1">
    <citation type="submission" date="2022-12" db="EMBL/GenBank/DDBJ databases">
        <title>Chromosome-scale assembly of the Ensete ventricosum genome.</title>
        <authorList>
            <person name="Dussert Y."/>
            <person name="Stocks J."/>
            <person name="Wendawek A."/>
            <person name="Woldeyes F."/>
            <person name="Nichols R.A."/>
            <person name="Borrell J.S."/>
        </authorList>
    </citation>
    <scope>NUCLEOTIDE SEQUENCE [LARGE SCALE GENOMIC DNA]</scope>
    <source>
        <strain evidence="2">cv. Maze</strain>
        <tissue evidence="1">Seeds</tissue>
    </source>
</reference>